<name>A0AAJ0GV35_9PEZI</name>
<evidence type="ECO:0000256" key="1">
    <source>
        <dbReference type="SAM" id="SignalP"/>
    </source>
</evidence>
<proteinExistence type="predicted"/>
<dbReference type="Proteomes" id="UP001273166">
    <property type="component" value="Unassembled WGS sequence"/>
</dbReference>
<dbReference type="RefSeq" id="XP_062722498.1">
    <property type="nucleotide sequence ID" value="XM_062869013.1"/>
</dbReference>
<sequence>MRPSTLCIGAGILPGLAAAGCVSSCGSPKCLAAVGADPAVGESFCSSWLSLAPAMTTVTEFETVTSTQVGVETALTTLTLTTGTTTVTGSDVSTVFLKKRAPTITVTDLDPTSSPDPVEAIVSKCASNDNRISRACSCFMSTATLSTVTVVETAVSTAVVEASSTVVTTITTNVEATVSVAAPTVTIPANIVPNGGFEDYTTTGNLLPWIETVTGGNARVEPIYPISVCGPNGDCPGGQVILRIYPPSVGSGYTGIRQTFDGRPSTTYNVSFLYRCLNYDTQTNIQVLYAGALAGSVKCPSGNFIRANGIQFTTDSTGRAEFEVRFFNPTNLPYLYFYTDDFKAIAA</sequence>
<dbReference type="GeneID" id="87887842"/>
<feature type="signal peptide" evidence="1">
    <location>
        <begin position="1"/>
        <end position="19"/>
    </location>
</feature>
<keyword evidence="1" id="KW-0732">Signal</keyword>
<reference evidence="2" key="1">
    <citation type="journal article" date="2023" name="Mol. Phylogenet. Evol.">
        <title>Genome-scale phylogeny and comparative genomics of the fungal order Sordariales.</title>
        <authorList>
            <person name="Hensen N."/>
            <person name="Bonometti L."/>
            <person name="Westerberg I."/>
            <person name="Brannstrom I.O."/>
            <person name="Guillou S."/>
            <person name="Cros-Aarteil S."/>
            <person name="Calhoun S."/>
            <person name="Haridas S."/>
            <person name="Kuo A."/>
            <person name="Mondo S."/>
            <person name="Pangilinan J."/>
            <person name="Riley R."/>
            <person name="LaButti K."/>
            <person name="Andreopoulos B."/>
            <person name="Lipzen A."/>
            <person name="Chen C."/>
            <person name="Yan M."/>
            <person name="Daum C."/>
            <person name="Ng V."/>
            <person name="Clum A."/>
            <person name="Steindorff A."/>
            <person name="Ohm R.A."/>
            <person name="Martin F."/>
            <person name="Silar P."/>
            <person name="Natvig D.O."/>
            <person name="Lalanne C."/>
            <person name="Gautier V."/>
            <person name="Ament-Velasquez S.L."/>
            <person name="Kruys A."/>
            <person name="Hutchinson M.I."/>
            <person name="Powell A.J."/>
            <person name="Barry K."/>
            <person name="Miller A.N."/>
            <person name="Grigoriev I.V."/>
            <person name="Debuchy R."/>
            <person name="Gladieux P."/>
            <person name="Hiltunen Thoren M."/>
            <person name="Johannesson H."/>
        </authorList>
    </citation>
    <scope>NUCLEOTIDE SEQUENCE</scope>
    <source>
        <strain evidence="2">CBS 333.67</strain>
    </source>
</reference>
<reference evidence="2" key="2">
    <citation type="submission" date="2023-06" db="EMBL/GenBank/DDBJ databases">
        <authorList>
            <consortium name="Lawrence Berkeley National Laboratory"/>
            <person name="Mondo S.J."/>
            <person name="Hensen N."/>
            <person name="Bonometti L."/>
            <person name="Westerberg I."/>
            <person name="Brannstrom I.O."/>
            <person name="Guillou S."/>
            <person name="Cros-Aarteil S."/>
            <person name="Calhoun S."/>
            <person name="Haridas S."/>
            <person name="Kuo A."/>
            <person name="Pangilinan J."/>
            <person name="Riley R."/>
            <person name="Labutti K."/>
            <person name="Andreopoulos B."/>
            <person name="Lipzen A."/>
            <person name="Chen C."/>
            <person name="Yanf M."/>
            <person name="Daum C."/>
            <person name="Ng V."/>
            <person name="Clum A."/>
            <person name="Steindorff A."/>
            <person name="Ohm R."/>
            <person name="Martin F."/>
            <person name="Silar P."/>
            <person name="Natvig D."/>
            <person name="Lalanne C."/>
            <person name="Gautier V."/>
            <person name="Ament-Velasquez S.L."/>
            <person name="Kruys A."/>
            <person name="Hutchinson M.I."/>
            <person name="Powell A.J."/>
            <person name="Barry K."/>
            <person name="Miller A.N."/>
            <person name="Grigoriev I.V."/>
            <person name="Debuchy R."/>
            <person name="Gladieux P."/>
            <person name="Thoren M.H."/>
            <person name="Johannesson H."/>
        </authorList>
    </citation>
    <scope>NUCLEOTIDE SEQUENCE</scope>
    <source>
        <strain evidence="2">CBS 333.67</strain>
    </source>
</reference>
<dbReference type="EMBL" id="JAUDZG010000003">
    <property type="protein sequence ID" value="KAK3306718.1"/>
    <property type="molecule type" value="Genomic_DNA"/>
</dbReference>
<evidence type="ECO:0000313" key="2">
    <source>
        <dbReference type="EMBL" id="KAK3306718.1"/>
    </source>
</evidence>
<dbReference type="PROSITE" id="PS51257">
    <property type="entry name" value="PROKAR_LIPOPROTEIN"/>
    <property type="match status" value="1"/>
</dbReference>
<dbReference type="Gene3D" id="2.60.120.260">
    <property type="entry name" value="Galactose-binding domain-like"/>
    <property type="match status" value="1"/>
</dbReference>
<organism evidence="2 3">
    <name type="scientific">Chaetomium strumarium</name>
    <dbReference type="NCBI Taxonomy" id="1170767"/>
    <lineage>
        <taxon>Eukaryota</taxon>
        <taxon>Fungi</taxon>
        <taxon>Dikarya</taxon>
        <taxon>Ascomycota</taxon>
        <taxon>Pezizomycotina</taxon>
        <taxon>Sordariomycetes</taxon>
        <taxon>Sordariomycetidae</taxon>
        <taxon>Sordariales</taxon>
        <taxon>Chaetomiaceae</taxon>
        <taxon>Chaetomium</taxon>
    </lineage>
</organism>
<gene>
    <name evidence="2" type="ORF">B0T15DRAFT_528074</name>
</gene>
<accession>A0AAJ0GV35</accession>
<comment type="caution">
    <text evidence="2">The sequence shown here is derived from an EMBL/GenBank/DDBJ whole genome shotgun (WGS) entry which is preliminary data.</text>
</comment>
<feature type="chain" id="PRO_5042560735" evidence="1">
    <location>
        <begin position="20"/>
        <end position="347"/>
    </location>
</feature>
<dbReference type="AlphaFoldDB" id="A0AAJ0GV35"/>
<protein>
    <submittedName>
        <fullName evidence="2">Uncharacterized protein</fullName>
    </submittedName>
</protein>
<keyword evidence="3" id="KW-1185">Reference proteome</keyword>
<evidence type="ECO:0000313" key="3">
    <source>
        <dbReference type="Proteomes" id="UP001273166"/>
    </source>
</evidence>